<reference evidence="2" key="1">
    <citation type="submission" date="2020-10" db="EMBL/GenBank/DDBJ databases">
        <authorList>
            <person name="Gilroy R."/>
        </authorList>
    </citation>
    <scope>NUCLEOTIDE SEQUENCE</scope>
    <source>
        <strain evidence="2">D5-748</strain>
    </source>
</reference>
<protein>
    <submittedName>
        <fullName evidence="2">IPT/TIG domain-containing protein</fullName>
    </submittedName>
</protein>
<dbReference type="EMBL" id="JADIMO010000101">
    <property type="protein sequence ID" value="MBO8445667.1"/>
    <property type="molecule type" value="Genomic_DNA"/>
</dbReference>
<evidence type="ECO:0000313" key="3">
    <source>
        <dbReference type="Proteomes" id="UP000823619"/>
    </source>
</evidence>
<dbReference type="PROSITE" id="PS51257">
    <property type="entry name" value="PROKAR_LIPOPROTEIN"/>
    <property type="match status" value="1"/>
</dbReference>
<dbReference type="Gene3D" id="2.40.10.500">
    <property type="match status" value="1"/>
</dbReference>
<dbReference type="Gene3D" id="2.60.40.10">
    <property type="entry name" value="Immunoglobulins"/>
    <property type="match status" value="1"/>
</dbReference>
<accession>A0A9D9HDF5</accession>
<evidence type="ECO:0000259" key="1">
    <source>
        <dbReference type="Pfam" id="PF01833"/>
    </source>
</evidence>
<proteinExistence type="predicted"/>
<dbReference type="SUPFAM" id="SSF81296">
    <property type="entry name" value="E set domains"/>
    <property type="match status" value="1"/>
</dbReference>
<dbReference type="InterPro" id="IPR011042">
    <property type="entry name" value="6-blade_b-propeller_TolB-like"/>
</dbReference>
<dbReference type="AlphaFoldDB" id="A0A9D9HDF5"/>
<organism evidence="2 3">
    <name type="scientific">Candidatus Cryptobacteroides merdavium</name>
    <dbReference type="NCBI Taxonomy" id="2840769"/>
    <lineage>
        <taxon>Bacteria</taxon>
        <taxon>Pseudomonadati</taxon>
        <taxon>Bacteroidota</taxon>
        <taxon>Bacteroidia</taxon>
        <taxon>Bacteroidales</taxon>
        <taxon>Candidatus Cryptobacteroides</taxon>
    </lineage>
</organism>
<dbReference type="Pfam" id="PF01833">
    <property type="entry name" value="TIG"/>
    <property type="match status" value="1"/>
</dbReference>
<dbReference type="InterPro" id="IPR013783">
    <property type="entry name" value="Ig-like_fold"/>
</dbReference>
<dbReference type="PANTHER" id="PTHR46388:SF2">
    <property type="entry name" value="NHL REPEAT-CONTAINING PROTEIN 2"/>
    <property type="match status" value="1"/>
</dbReference>
<sequence>MRPISIIMTAIAAGAIMASCSGDKYVASVTELQLASVSPSSGYSGGIVKILGRNFSGEFGENHVLVGELEAQVLEYNAWDLTIVLPEQEPGIYTITVTTPKGTVTGLQFEYKEKPEHEYILSTIAGGSVGFEDGNGSSAKIHQPEGLAMDRSGNLWITQRGTSGWAIRKMDRNYNVTTVARTELPWHCCFDAEGSFYFTAKDKKAVYRIASDGTLSTVAFTGGELDNPMDVEFDGNGAMWVASRNNNKVYKVSGGVVVKTYDITYPTCLSLDAEGRMFIGSTTAGYMYMVEGDGEPVAIAGNGSYAKSENPNGNAGDTSTASVGQTNGLYAAKDGSIWFTDISNQIVRRLTPDDSGDFTRGKIETVASGFYPSDVYVADNCMSAYVSSATSHTIRLIEIF</sequence>
<dbReference type="Proteomes" id="UP000823619">
    <property type="component" value="Unassembled WGS sequence"/>
</dbReference>
<dbReference type="InterPro" id="IPR002909">
    <property type="entry name" value="IPT_dom"/>
</dbReference>
<reference evidence="2" key="2">
    <citation type="journal article" date="2021" name="PeerJ">
        <title>Extensive microbial diversity within the chicken gut microbiome revealed by metagenomics and culture.</title>
        <authorList>
            <person name="Gilroy R."/>
            <person name="Ravi A."/>
            <person name="Getino M."/>
            <person name="Pursley I."/>
            <person name="Horton D.L."/>
            <person name="Alikhan N.F."/>
            <person name="Baker D."/>
            <person name="Gharbi K."/>
            <person name="Hall N."/>
            <person name="Watson M."/>
            <person name="Adriaenssens E.M."/>
            <person name="Foster-Nyarko E."/>
            <person name="Jarju S."/>
            <person name="Secka A."/>
            <person name="Antonio M."/>
            <person name="Oren A."/>
            <person name="Chaudhuri R.R."/>
            <person name="La Ragione R."/>
            <person name="Hildebrand F."/>
            <person name="Pallen M.J."/>
        </authorList>
    </citation>
    <scope>NUCLEOTIDE SEQUENCE</scope>
    <source>
        <strain evidence="2">D5-748</strain>
    </source>
</reference>
<dbReference type="SUPFAM" id="SSF101898">
    <property type="entry name" value="NHL repeat"/>
    <property type="match status" value="1"/>
</dbReference>
<dbReference type="PANTHER" id="PTHR46388">
    <property type="entry name" value="NHL REPEAT-CONTAINING PROTEIN 2"/>
    <property type="match status" value="1"/>
</dbReference>
<evidence type="ECO:0000313" key="2">
    <source>
        <dbReference type="EMBL" id="MBO8445667.1"/>
    </source>
</evidence>
<feature type="domain" description="IPT/TIG" evidence="1">
    <location>
        <begin position="35"/>
        <end position="111"/>
    </location>
</feature>
<dbReference type="Gene3D" id="2.120.10.30">
    <property type="entry name" value="TolB, C-terminal domain"/>
    <property type="match status" value="2"/>
</dbReference>
<name>A0A9D9HDF5_9BACT</name>
<gene>
    <name evidence="2" type="ORF">IAC23_08265</name>
</gene>
<dbReference type="InterPro" id="IPR014756">
    <property type="entry name" value="Ig_E-set"/>
</dbReference>
<comment type="caution">
    <text evidence="2">The sequence shown here is derived from an EMBL/GenBank/DDBJ whole genome shotgun (WGS) entry which is preliminary data.</text>
</comment>